<dbReference type="OrthoDB" id="7627828at2"/>
<evidence type="ECO:0000256" key="1">
    <source>
        <dbReference type="SAM" id="SignalP"/>
    </source>
</evidence>
<evidence type="ECO:0000313" key="3">
    <source>
        <dbReference type="Proteomes" id="UP000531216"/>
    </source>
</evidence>
<gene>
    <name evidence="2" type="ORF">GGR05_002202</name>
</gene>
<name>A0A7W6BSH2_9HYPH</name>
<comment type="caution">
    <text evidence="2">The sequence shown here is derived from an EMBL/GenBank/DDBJ whole genome shotgun (WGS) entry which is preliminary data.</text>
</comment>
<accession>A0A7W6BSH2</accession>
<dbReference type="EMBL" id="JACIDO010000004">
    <property type="protein sequence ID" value="MBB3936052.1"/>
    <property type="molecule type" value="Genomic_DNA"/>
</dbReference>
<evidence type="ECO:0000313" key="2">
    <source>
        <dbReference type="EMBL" id="MBB3936052.1"/>
    </source>
</evidence>
<dbReference type="AlphaFoldDB" id="A0A7W6BSH2"/>
<reference evidence="2 3" key="1">
    <citation type="submission" date="2020-08" db="EMBL/GenBank/DDBJ databases">
        <title>Genomic Encyclopedia of Type Strains, Phase IV (KMG-IV): sequencing the most valuable type-strain genomes for metagenomic binning, comparative biology and taxonomic classification.</title>
        <authorList>
            <person name="Goeker M."/>
        </authorList>
    </citation>
    <scope>NUCLEOTIDE SEQUENCE [LARGE SCALE GENOMIC DNA]</scope>
    <source>
        <strain evidence="2 3">DSM 25024</strain>
    </source>
</reference>
<feature type="chain" id="PRO_5031388854" evidence="1">
    <location>
        <begin position="27"/>
        <end position="271"/>
    </location>
</feature>
<dbReference type="RefSeq" id="WP_139224617.1">
    <property type="nucleotide sequence ID" value="NZ_FOOA01000009.1"/>
</dbReference>
<organism evidence="2 3">
    <name type="scientific">Aureimonas phyllosphaerae</name>
    <dbReference type="NCBI Taxonomy" id="1166078"/>
    <lineage>
        <taxon>Bacteria</taxon>
        <taxon>Pseudomonadati</taxon>
        <taxon>Pseudomonadota</taxon>
        <taxon>Alphaproteobacteria</taxon>
        <taxon>Hyphomicrobiales</taxon>
        <taxon>Aurantimonadaceae</taxon>
        <taxon>Aureimonas</taxon>
    </lineage>
</organism>
<protein>
    <submittedName>
        <fullName evidence="2">Uncharacterized protein</fullName>
    </submittedName>
</protein>
<proteinExistence type="predicted"/>
<keyword evidence="1" id="KW-0732">Signal</keyword>
<sequence>MPTKRMRSRPSRALATLAALSGFQLGSVEEATAGAWTLEKGRGLAIVSAGGSEARGAFGDNRRRAPVSGFRKAEIQVLAEYGITDRFTLRGRTEVRHLSFEARDGETGLGVSEIGGRFRLVQRGGVVASAEANLRIAEADPALDPGGAGLLAGEVEARLLAGYGFTIAGRDAFAEAQGAYRTAGGLTADEIRADLTLGIRARPDILLLAQSFSVVGLPEDGLEGFDQHKLQLSGVYDVTPAISVQAGGWSAVAGRNALDEHGLLAALWLKF</sequence>
<feature type="signal peptide" evidence="1">
    <location>
        <begin position="1"/>
        <end position="26"/>
    </location>
</feature>
<dbReference type="Proteomes" id="UP000531216">
    <property type="component" value="Unassembled WGS sequence"/>
</dbReference>
<keyword evidence="3" id="KW-1185">Reference proteome</keyword>